<sequence>MKSAISLTENESTILAITDDDSEFEESHEFILVARILTNKKVWLSTFQRQMVEHWDGRFKVNTNEHLIGLFILYFGCEGDQFRALDKEPWHFSESPSCAPPINFAAKSRSLASILGEFVAIHEDSLNEGWGLFLRFRDRIDITKPLLRGRMFTLPKVKDEFWVEFQYERLLDYLGVEPINWGQPLCSKILEAKYLKGKDFLSCKYNDFDSWFRKNVVKAKAILRKRTCKLIGDGKNTRIWADPWISHGWDFFPRAKGVGTTVHSRVCDLLSNDGDWDVQKLNHMFEKETVTAILKGANPRVRVRIGGFGRRRVMASSRMMWYGGAFSLRLSLFVLFFLKESTLRMCHAHYVGAVRKRWNTYFLLVIGPLICGEHPRGGFFLFLTGSRLWDWVKFIWGLGKMGINTDEVFLYASIMVDTIWTTRNDKVHNRSLPNMSQCVDYIYYSYADYRASLLPTPSPRVEVCWNPPPLGLIKLNCDVKVGLDSMCLAVVARNHLGVMCGIQSARLDFSNALCSEAAACCMVLEVAKEEG</sequence>
<proteinExistence type="predicted"/>
<dbReference type="Gramene" id="evm.model.02.65">
    <property type="protein sequence ID" value="cds.evm.model.02.65"/>
    <property type="gene ID" value="evm.TU.02.65"/>
</dbReference>
<accession>A0A803P1Y7</accession>
<evidence type="ECO:0000313" key="3">
    <source>
        <dbReference type="Proteomes" id="UP000596661"/>
    </source>
</evidence>
<organism evidence="2 3">
    <name type="scientific">Cannabis sativa</name>
    <name type="common">Hemp</name>
    <name type="synonym">Marijuana</name>
    <dbReference type="NCBI Taxonomy" id="3483"/>
    <lineage>
        <taxon>Eukaryota</taxon>
        <taxon>Viridiplantae</taxon>
        <taxon>Streptophyta</taxon>
        <taxon>Embryophyta</taxon>
        <taxon>Tracheophyta</taxon>
        <taxon>Spermatophyta</taxon>
        <taxon>Magnoliopsida</taxon>
        <taxon>eudicotyledons</taxon>
        <taxon>Gunneridae</taxon>
        <taxon>Pentapetalae</taxon>
        <taxon>rosids</taxon>
        <taxon>fabids</taxon>
        <taxon>Rosales</taxon>
        <taxon>Cannabaceae</taxon>
        <taxon>Cannabis</taxon>
    </lineage>
</organism>
<keyword evidence="1" id="KW-0812">Transmembrane</keyword>
<evidence type="ECO:0000256" key="1">
    <source>
        <dbReference type="SAM" id="Phobius"/>
    </source>
</evidence>
<reference evidence="2" key="2">
    <citation type="submission" date="2021-03" db="UniProtKB">
        <authorList>
            <consortium name="EnsemblPlants"/>
        </authorList>
    </citation>
    <scope>IDENTIFICATION</scope>
</reference>
<keyword evidence="3" id="KW-1185">Reference proteome</keyword>
<dbReference type="EnsemblPlants" id="evm.model.02.65">
    <property type="protein sequence ID" value="cds.evm.model.02.65"/>
    <property type="gene ID" value="evm.TU.02.65"/>
</dbReference>
<dbReference type="InterPro" id="IPR052929">
    <property type="entry name" value="RNase_H-like_EbsB-rel"/>
</dbReference>
<evidence type="ECO:0008006" key="4">
    <source>
        <dbReference type="Google" id="ProtNLM"/>
    </source>
</evidence>
<dbReference type="PANTHER" id="PTHR47074:SF73">
    <property type="entry name" value="OS04G0448401 PROTEIN"/>
    <property type="match status" value="1"/>
</dbReference>
<feature type="transmembrane region" description="Helical" evidence="1">
    <location>
        <begin position="319"/>
        <end position="338"/>
    </location>
</feature>
<keyword evidence="1" id="KW-0472">Membrane</keyword>
<reference evidence="2" key="1">
    <citation type="submission" date="2018-11" db="EMBL/GenBank/DDBJ databases">
        <authorList>
            <person name="Grassa J C."/>
        </authorList>
    </citation>
    <scope>NUCLEOTIDE SEQUENCE [LARGE SCALE GENOMIC DNA]</scope>
</reference>
<keyword evidence="1" id="KW-1133">Transmembrane helix</keyword>
<dbReference type="EMBL" id="UZAU01000084">
    <property type="status" value="NOT_ANNOTATED_CDS"/>
    <property type="molecule type" value="Genomic_DNA"/>
</dbReference>
<dbReference type="Proteomes" id="UP000596661">
    <property type="component" value="Chromosome 2"/>
</dbReference>
<protein>
    <recommendedName>
        <fullName evidence="4">DUF4283 domain-containing protein</fullName>
    </recommendedName>
</protein>
<name>A0A803P1Y7_CANSA</name>
<evidence type="ECO:0000313" key="2">
    <source>
        <dbReference type="EnsemblPlants" id="cds.evm.model.02.65"/>
    </source>
</evidence>
<dbReference type="AlphaFoldDB" id="A0A803P1Y7"/>
<dbReference type="PANTHER" id="PTHR47074">
    <property type="entry name" value="BNAC02G40300D PROTEIN"/>
    <property type="match status" value="1"/>
</dbReference>